<sequence length="240" mass="28184">SYSTRISDNTYNFYPICDWRTEDIWTYNGRYRKPYNSIYDLFYMAGVPLSGMRICEPYGDEQKAGLNLFNVLEPETWVRVVDRVSGANFGNIYCGTKATGAGRISLPQGHTWKSYCKFLLRTLPEETRRIYTAKFIKFIRYWNSTGSPVSEEDIFELDPDMIVNTRQYSKRGKGDKYVVRFKTIPDALPGLDNKTDFLSWKRMCMAILKNDITCRTLSFSMTKKQILRQQELIRKYEEML</sequence>
<dbReference type="PANTHER" id="PTHR30083:SF0">
    <property type="entry name" value="3'-PHOSPHOADENOSINE 5'-PHOSPHOSULFATE SULFOTRANSFERASE (PAPS REDUCTASE)_FAD SYNTHETASE"/>
    <property type="match status" value="1"/>
</dbReference>
<dbReference type="RefSeq" id="WP_379993249.1">
    <property type="nucleotide sequence ID" value="NZ_JBHSGN010000001.1"/>
</dbReference>
<evidence type="ECO:0000313" key="1">
    <source>
        <dbReference type="EMBL" id="MFC4672065.1"/>
    </source>
</evidence>
<dbReference type="Proteomes" id="UP001596023">
    <property type="component" value="Unassembled WGS sequence"/>
</dbReference>
<gene>
    <name evidence="1" type="ORF">ACFO6W_00005</name>
</gene>
<dbReference type="InterPro" id="IPR021845">
    <property type="entry name" value="DUF3440"/>
</dbReference>
<reference evidence="2" key="1">
    <citation type="journal article" date="2019" name="Int. J. Syst. Evol. Microbiol.">
        <title>The Global Catalogue of Microorganisms (GCM) 10K type strain sequencing project: providing services to taxonomists for standard genome sequencing and annotation.</title>
        <authorList>
            <consortium name="The Broad Institute Genomics Platform"/>
            <consortium name="The Broad Institute Genome Sequencing Center for Infectious Disease"/>
            <person name="Wu L."/>
            <person name="Ma J."/>
        </authorList>
    </citation>
    <scope>NUCLEOTIDE SEQUENCE [LARGE SCALE GENOMIC DNA]</scope>
    <source>
        <strain evidence="2">CCUG 66188</strain>
    </source>
</reference>
<keyword evidence="2" id="KW-1185">Reference proteome</keyword>
<dbReference type="Gene3D" id="3.40.50.620">
    <property type="entry name" value="HUPs"/>
    <property type="match status" value="1"/>
</dbReference>
<comment type="caution">
    <text evidence="1">The sequence shown here is derived from an EMBL/GenBank/DDBJ whole genome shotgun (WGS) entry which is preliminary data.</text>
</comment>
<dbReference type="SUPFAM" id="SSF52402">
    <property type="entry name" value="Adenine nucleotide alpha hydrolases-like"/>
    <property type="match status" value="1"/>
</dbReference>
<dbReference type="PANTHER" id="PTHR30083">
    <property type="entry name" value="TRANSCRIPTIONAL REGULATOR-RELATED"/>
    <property type="match status" value="1"/>
</dbReference>
<dbReference type="EMBL" id="JBHSGN010000001">
    <property type="protein sequence ID" value="MFC4672065.1"/>
    <property type="molecule type" value="Genomic_DNA"/>
</dbReference>
<proteinExistence type="predicted"/>
<dbReference type="Pfam" id="PF11922">
    <property type="entry name" value="DUF3440"/>
    <property type="match status" value="1"/>
</dbReference>
<organism evidence="1 2">
    <name type="scientific">Dysgonomonas termitidis</name>
    <dbReference type="NCBI Taxonomy" id="1516126"/>
    <lineage>
        <taxon>Bacteria</taxon>
        <taxon>Pseudomonadati</taxon>
        <taxon>Bacteroidota</taxon>
        <taxon>Bacteroidia</taxon>
        <taxon>Bacteroidales</taxon>
        <taxon>Dysgonomonadaceae</taxon>
        <taxon>Dysgonomonas</taxon>
    </lineage>
</organism>
<accession>A0ABV9KQ47</accession>
<dbReference type="InterPro" id="IPR014729">
    <property type="entry name" value="Rossmann-like_a/b/a_fold"/>
</dbReference>
<protein>
    <submittedName>
        <fullName evidence="1">DUF3440 domain-containing protein</fullName>
    </submittedName>
</protein>
<feature type="non-terminal residue" evidence="1">
    <location>
        <position position="1"/>
    </location>
</feature>
<evidence type="ECO:0000313" key="2">
    <source>
        <dbReference type="Proteomes" id="UP001596023"/>
    </source>
</evidence>
<name>A0ABV9KQ47_9BACT</name>